<reference evidence="3" key="1">
    <citation type="journal article" date="2021" name="Sci. Rep.">
        <title>Diploid genomic architecture of Nitzschia inconspicua, an elite biomass production diatom.</title>
        <authorList>
            <person name="Oliver A."/>
            <person name="Podell S."/>
            <person name="Pinowska A."/>
            <person name="Traller J.C."/>
            <person name="Smith S.R."/>
            <person name="McClure R."/>
            <person name="Beliaev A."/>
            <person name="Bohutskyi P."/>
            <person name="Hill E.A."/>
            <person name="Rabines A."/>
            <person name="Zheng H."/>
            <person name="Allen L.Z."/>
            <person name="Kuo A."/>
            <person name="Grigoriev I.V."/>
            <person name="Allen A.E."/>
            <person name="Hazlebeck D."/>
            <person name="Allen E.E."/>
        </authorList>
    </citation>
    <scope>NUCLEOTIDE SEQUENCE</scope>
    <source>
        <strain evidence="3">Hildebrandi</strain>
    </source>
</reference>
<keyword evidence="4" id="KW-1185">Reference proteome</keyword>
<gene>
    <name evidence="3" type="ORF">IV203_022413</name>
</gene>
<keyword evidence="2" id="KW-1133">Transmembrane helix</keyword>
<protein>
    <submittedName>
        <fullName evidence="3">Uncharacterized protein</fullName>
    </submittedName>
</protein>
<evidence type="ECO:0000256" key="2">
    <source>
        <dbReference type="SAM" id="Phobius"/>
    </source>
</evidence>
<evidence type="ECO:0000313" key="4">
    <source>
        <dbReference type="Proteomes" id="UP000693970"/>
    </source>
</evidence>
<feature type="transmembrane region" description="Helical" evidence="2">
    <location>
        <begin position="173"/>
        <end position="189"/>
    </location>
</feature>
<feature type="coiled-coil region" evidence="1">
    <location>
        <begin position="194"/>
        <end position="341"/>
    </location>
</feature>
<dbReference type="EMBL" id="JAGRRH010000023">
    <property type="protein sequence ID" value="KAG7344405.1"/>
    <property type="molecule type" value="Genomic_DNA"/>
</dbReference>
<proteinExistence type="predicted"/>
<keyword evidence="2" id="KW-0812">Transmembrane</keyword>
<name>A0A9K3KIM5_9STRA</name>
<dbReference type="Proteomes" id="UP000693970">
    <property type="component" value="Unassembled WGS sequence"/>
</dbReference>
<keyword evidence="1" id="KW-0175">Coiled coil</keyword>
<organism evidence="3 4">
    <name type="scientific">Nitzschia inconspicua</name>
    <dbReference type="NCBI Taxonomy" id="303405"/>
    <lineage>
        <taxon>Eukaryota</taxon>
        <taxon>Sar</taxon>
        <taxon>Stramenopiles</taxon>
        <taxon>Ochrophyta</taxon>
        <taxon>Bacillariophyta</taxon>
        <taxon>Bacillariophyceae</taxon>
        <taxon>Bacillariophycidae</taxon>
        <taxon>Bacillariales</taxon>
        <taxon>Bacillariaceae</taxon>
        <taxon>Nitzschia</taxon>
    </lineage>
</organism>
<accession>A0A9K3KIM5</accession>
<comment type="caution">
    <text evidence="3">The sequence shown here is derived from an EMBL/GenBank/DDBJ whole genome shotgun (WGS) entry which is preliminary data.</text>
</comment>
<reference evidence="3" key="2">
    <citation type="submission" date="2021-04" db="EMBL/GenBank/DDBJ databases">
        <authorList>
            <person name="Podell S."/>
        </authorList>
    </citation>
    <scope>NUCLEOTIDE SEQUENCE</scope>
    <source>
        <strain evidence="3">Hildebrandi</strain>
    </source>
</reference>
<feature type="transmembrane region" description="Helical" evidence="2">
    <location>
        <begin position="24"/>
        <end position="43"/>
    </location>
</feature>
<keyword evidence="2" id="KW-0472">Membrane</keyword>
<evidence type="ECO:0000256" key="1">
    <source>
        <dbReference type="SAM" id="Coils"/>
    </source>
</evidence>
<evidence type="ECO:0000313" key="3">
    <source>
        <dbReference type="EMBL" id="KAG7344405.1"/>
    </source>
</evidence>
<sequence length="357" mass="41282">MTAKGASLPQIFFGDIANPNTRQGLLMILAAILIVVQSGFLFASHRQSQQGAGLLRKDILEFQQQQQQAVEVSKDMLLMLYNKEQNASVDELSSLLMVGGGGILAAQDQLSISRLQELLQTELLPLYQRQDTTTERIQQALQQNSRDIQKLAALQSTSTVEDTLRQQEQMDRLVPIIIAVLIMVGGWIMERRLKNDWKDTLEMLKDQERKFKAELVESQQTNAQLQRENENLKLLLETSRESIPYSLFEKLQTLENDAKKKENDYQQINAENVRLKEYADSKGWEKELKRLQTENQQLREFSGPSELADMRREYAKVKSELKEMELNNIKLNGELKRLKLDKDKKNRVKQRWSFKSL</sequence>
<dbReference type="AlphaFoldDB" id="A0A9K3KIM5"/>